<dbReference type="InterPro" id="IPR021079">
    <property type="entry name" value="MeOH-cob_MeTrfase_bsu"/>
</dbReference>
<evidence type="ECO:0000313" key="2">
    <source>
        <dbReference type="Proteomes" id="UP000239549"/>
    </source>
</evidence>
<dbReference type="GO" id="GO:0008168">
    <property type="term" value="F:methyltransferase activity"/>
    <property type="evidence" value="ECO:0007669"/>
    <property type="project" value="UniProtKB-KW"/>
</dbReference>
<sequence length="457" mass="50083">MPKFEKMAYDSAEEMIFGTAKSPVQYGRDFVVGGGYVYPELVPHPRPGTEKSQKTLVKEYEKMVTDVLDRCVAIGIPGIQVELEHVYQMTKNPAWGGEIAAQVKRLMENYHRKYGLKSAIRATIADYRKPDEEKVWDSLALETMLEAFEASAAGGADNLSIETVGGKEITDYAIVRQDIRGVVFGIGVLGSLDMEYTWKKIVKIADKYGVTPGGDTNCAQANVAMFMAGGYQDRSVPHSFAALTRAVAAARSLVAYEQGAKGPTKDCGYEDVVTKAITGVPIAMEGKTSACAHSDLLGNLVMACCDLWSNEAVEYHDMFGGTTTAVFAEILGYDVALMNTAIELGKARDLQQMMVLSDKYRDHHGFILAPDNAYEIGKAIVANNGSYYARSRAAAMKAGELMLGDPLLRMSAFEKEALQSSMAQLEAMPENEQDFIDNCCEIYKKQVRGFEPKNYGL</sequence>
<proteinExistence type="predicted"/>
<dbReference type="RefSeq" id="WP_104370877.1">
    <property type="nucleotide sequence ID" value="NZ_BFAV01000025.1"/>
</dbReference>
<dbReference type="Proteomes" id="UP000239549">
    <property type="component" value="Unassembled WGS sequence"/>
</dbReference>
<name>A0A2L2X8U4_9FIRM</name>
<keyword evidence="1" id="KW-0808">Transferase</keyword>
<keyword evidence="1" id="KW-0489">Methyltransferase</keyword>
<dbReference type="GO" id="GO:0032259">
    <property type="term" value="P:methylation"/>
    <property type="evidence" value="ECO:0007669"/>
    <property type="project" value="UniProtKB-KW"/>
</dbReference>
<reference evidence="2" key="1">
    <citation type="submission" date="2018-02" db="EMBL/GenBank/DDBJ databases">
        <title>Genome sequence of Desulfocucumis palustris strain NAW-5.</title>
        <authorList>
            <person name="Watanabe M."/>
            <person name="Kojima H."/>
            <person name="Fukui M."/>
        </authorList>
    </citation>
    <scope>NUCLEOTIDE SEQUENCE [LARGE SCALE GENOMIC DNA]</scope>
    <source>
        <strain evidence="2">NAW-5</strain>
    </source>
</reference>
<dbReference type="OrthoDB" id="1768771at2"/>
<dbReference type="AlphaFoldDB" id="A0A2L2X8U4"/>
<protein>
    <submittedName>
        <fullName evidence="1">Methanol:corrinoid methyltransferase</fullName>
    </submittedName>
</protein>
<organism evidence="1 2">
    <name type="scientific">Desulfocucumis palustris</name>
    <dbReference type="NCBI Taxonomy" id="1898651"/>
    <lineage>
        <taxon>Bacteria</taxon>
        <taxon>Bacillati</taxon>
        <taxon>Bacillota</taxon>
        <taxon>Clostridia</taxon>
        <taxon>Eubacteriales</taxon>
        <taxon>Desulfocucumaceae</taxon>
        <taxon>Desulfocucumis</taxon>
    </lineage>
</organism>
<dbReference type="Pfam" id="PF12176">
    <property type="entry name" value="MtaB"/>
    <property type="match status" value="1"/>
</dbReference>
<dbReference type="EMBL" id="BFAV01000025">
    <property type="protein sequence ID" value="GBF32334.1"/>
    <property type="molecule type" value="Genomic_DNA"/>
</dbReference>
<comment type="caution">
    <text evidence="1">The sequence shown here is derived from an EMBL/GenBank/DDBJ whole genome shotgun (WGS) entry which is preliminary data.</text>
</comment>
<keyword evidence="2" id="KW-1185">Reference proteome</keyword>
<gene>
    <name evidence="1" type="ORF">DCCM_0528</name>
</gene>
<evidence type="ECO:0000313" key="1">
    <source>
        <dbReference type="EMBL" id="GBF32334.1"/>
    </source>
</evidence>
<accession>A0A2L2X8U4</accession>